<keyword evidence="2" id="KW-0732">Signal</keyword>
<dbReference type="Pfam" id="PF01522">
    <property type="entry name" value="Polysacc_deac_1"/>
    <property type="match status" value="1"/>
</dbReference>
<dbReference type="GO" id="GO:0016810">
    <property type="term" value="F:hydrolase activity, acting on carbon-nitrogen (but not peptide) bonds"/>
    <property type="evidence" value="ECO:0007669"/>
    <property type="project" value="InterPro"/>
</dbReference>
<organism evidence="4 5">
    <name type="scientific">Planosporangium flavigriseum</name>
    <dbReference type="NCBI Taxonomy" id="373681"/>
    <lineage>
        <taxon>Bacteria</taxon>
        <taxon>Bacillati</taxon>
        <taxon>Actinomycetota</taxon>
        <taxon>Actinomycetes</taxon>
        <taxon>Micromonosporales</taxon>
        <taxon>Micromonosporaceae</taxon>
        <taxon>Planosporangium</taxon>
    </lineage>
</organism>
<evidence type="ECO:0000313" key="4">
    <source>
        <dbReference type="EMBL" id="GIG72749.1"/>
    </source>
</evidence>
<protein>
    <recommendedName>
        <fullName evidence="3">NodB homology domain-containing protein</fullName>
    </recommendedName>
</protein>
<evidence type="ECO:0000259" key="3">
    <source>
        <dbReference type="PROSITE" id="PS51677"/>
    </source>
</evidence>
<reference evidence="4" key="1">
    <citation type="submission" date="2021-01" db="EMBL/GenBank/DDBJ databases">
        <title>Whole genome shotgun sequence of Planosporangium flavigriseum NBRC 105377.</title>
        <authorList>
            <person name="Komaki H."/>
            <person name="Tamura T."/>
        </authorList>
    </citation>
    <scope>NUCLEOTIDE SEQUENCE</scope>
    <source>
        <strain evidence="4">NBRC 105377</strain>
    </source>
</reference>
<feature type="chain" id="PRO_5038831974" description="NodB homology domain-containing protein" evidence="2">
    <location>
        <begin position="20"/>
        <end position="293"/>
    </location>
</feature>
<keyword evidence="5" id="KW-1185">Reference proteome</keyword>
<feature type="compositionally biased region" description="Low complexity" evidence="1">
    <location>
        <begin position="45"/>
        <end position="55"/>
    </location>
</feature>
<dbReference type="InterPro" id="IPR002509">
    <property type="entry name" value="NODB_dom"/>
</dbReference>
<sequence>MRRVMPFLAVLIVSVLAAAGCGENVAVRAANAKPITPPSAPPSPSSTATSPSSPAVTHAPLREAAPAPIPAAGRGPAGSLTTTGSDAVALTFDDGPDPKNTNDLLDLLRDQGVKATFCVVGSRAKAHPAVIRRIVAEGHTLCNHSWQHLYNLSERDDKYLMGDLRSTNDAIHAAAPDAKIEYFRAPGGYFTRRLVDFAARLNMKPIYWSVDDQCWQSNKYGVGPAMTNHITTMVQRETRPGGIILSHDNGKPYTIATYRSLLPWLKSKFRLEALPTSAPLPDLPSRAKDLRDR</sequence>
<feature type="region of interest" description="Disordered" evidence="1">
    <location>
        <begin position="34"/>
        <end position="56"/>
    </location>
</feature>
<evidence type="ECO:0000256" key="2">
    <source>
        <dbReference type="SAM" id="SignalP"/>
    </source>
</evidence>
<dbReference type="InterPro" id="IPR050248">
    <property type="entry name" value="Polysacc_deacetylase_ArnD"/>
</dbReference>
<dbReference type="InterPro" id="IPR011330">
    <property type="entry name" value="Glyco_hydro/deAcase_b/a-brl"/>
</dbReference>
<feature type="compositionally biased region" description="Pro residues" evidence="1">
    <location>
        <begin position="35"/>
        <end position="44"/>
    </location>
</feature>
<evidence type="ECO:0000256" key="1">
    <source>
        <dbReference type="SAM" id="MobiDB-lite"/>
    </source>
</evidence>
<dbReference type="AlphaFoldDB" id="A0A8J3LJZ3"/>
<dbReference type="PROSITE" id="PS51677">
    <property type="entry name" value="NODB"/>
    <property type="match status" value="1"/>
</dbReference>
<gene>
    <name evidence="4" type="ORF">Pfl04_11530</name>
</gene>
<dbReference type="GO" id="GO:0005975">
    <property type="term" value="P:carbohydrate metabolic process"/>
    <property type="evidence" value="ECO:0007669"/>
    <property type="project" value="InterPro"/>
</dbReference>
<feature type="domain" description="NodB homology" evidence="3">
    <location>
        <begin position="86"/>
        <end position="274"/>
    </location>
</feature>
<dbReference type="RefSeq" id="WP_239075350.1">
    <property type="nucleotide sequence ID" value="NZ_BAAAQJ010000019.1"/>
</dbReference>
<proteinExistence type="predicted"/>
<dbReference type="PROSITE" id="PS51257">
    <property type="entry name" value="PROKAR_LIPOPROTEIN"/>
    <property type="match status" value="1"/>
</dbReference>
<dbReference type="CDD" id="cd10917">
    <property type="entry name" value="CE4_NodB_like_6s_7s"/>
    <property type="match status" value="1"/>
</dbReference>
<name>A0A8J3LJZ3_9ACTN</name>
<comment type="caution">
    <text evidence="4">The sequence shown here is derived from an EMBL/GenBank/DDBJ whole genome shotgun (WGS) entry which is preliminary data.</text>
</comment>
<dbReference type="EMBL" id="BONU01000005">
    <property type="protein sequence ID" value="GIG72749.1"/>
    <property type="molecule type" value="Genomic_DNA"/>
</dbReference>
<accession>A0A8J3LJZ3</accession>
<feature type="signal peptide" evidence="2">
    <location>
        <begin position="1"/>
        <end position="19"/>
    </location>
</feature>
<dbReference type="Gene3D" id="3.20.20.370">
    <property type="entry name" value="Glycoside hydrolase/deacetylase"/>
    <property type="match status" value="1"/>
</dbReference>
<evidence type="ECO:0000313" key="5">
    <source>
        <dbReference type="Proteomes" id="UP000653674"/>
    </source>
</evidence>
<dbReference type="Proteomes" id="UP000653674">
    <property type="component" value="Unassembled WGS sequence"/>
</dbReference>
<dbReference type="SUPFAM" id="SSF88713">
    <property type="entry name" value="Glycoside hydrolase/deacetylase"/>
    <property type="match status" value="1"/>
</dbReference>
<dbReference type="PANTHER" id="PTHR10587">
    <property type="entry name" value="GLYCOSYL TRANSFERASE-RELATED"/>
    <property type="match status" value="1"/>
</dbReference>